<dbReference type="SUPFAM" id="SSF55781">
    <property type="entry name" value="GAF domain-like"/>
    <property type="match status" value="1"/>
</dbReference>
<dbReference type="CDD" id="cd07041">
    <property type="entry name" value="STAS_RsbR_RsbS_like"/>
    <property type="match status" value="1"/>
</dbReference>
<dbReference type="RefSeq" id="WP_123166044.1">
    <property type="nucleotide sequence ID" value="NZ_RIAX01000010.1"/>
</dbReference>
<dbReference type="PROSITE" id="PS50801">
    <property type="entry name" value="STAS"/>
    <property type="match status" value="1"/>
</dbReference>
<dbReference type="Gene3D" id="3.30.750.24">
    <property type="entry name" value="STAS domain"/>
    <property type="match status" value="1"/>
</dbReference>
<dbReference type="InterPro" id="IPR003018">
    <property type="entry name" value="GAF"/>
</dbReference>
<dbReference type="AlphaFoldDB" id="A0A3M8P4X5"/>
<dbReference type="InterPro" id="IPR036513">
    <property type="entry name" value="STAS_dom_sf"/>
</dbReference>
<dbReference type="InterPro" id="IPR029016">
    <property type="entry name" value="GAF-like_dom_sf"/>
</dbReference>
<accession>A0A3M8P4X5</accession>
<dbReference type="InterPro" id="IPR051932">
    <property type="entry name" value="Bact_StressResp_Reg"/>
</dbReference>
<dbReference type="InterPro" id="IPR002645">
    <property type="entry name" value="STAS_dom"/>
</dbReference>
<organism evidence="2 3">
    <name type="scientific">Planococcus salinus</name>
    <dbReference type="NCBI Taxonomy" id="1848460"/>
    <lineage>
        <taxon>Bacteria</taxon>
        <taxon>Bacillati</taxon>
        <taxon>Bacillota</taxon>
        <taxon>Bacilli</taxon>
        <taxon>Bacillales</taxon>
        <taxon>Caryophanaceae</taxon>
        <taxon>Planococcus</taxon>
    </lineage>
</organism>
<dbReference type="PANTHER" id="PTHR33745">
    <property type="entry name" value="RSBT ANTAGONIST PROTEIN RSBS-RELATED"/>
    <property type="match status" value="1"/>
</dbReference>
<comment type="caution">
    <text evidence="2">The sequence shown here is derived from an EMBL/GenBank/DDBJ whole genome shotgun (WGS) entry which is preliminary data.</text>
</comment>
<reference evidence="2 3" key="1">
    <citation type="journal article" date="2018" name="Int. J. Syst. Evol. Microbiol.">
        <title>Planococcus salinus sp. nov., a moderately halophilic bacterium isolated from a saline-alkali soil.</title>
        <authorList>
            <person name="Gan L."/>
        </authorList>
    </citation>
    <scope>NUCLEOTIDE SEQUENCE [LARGE SCALE GENOMIC DNA]</scope>
    <source>
        <strain evidence="2 3">LCB217</strain>
    </source>
</reference>
<dbReference type="SMART" id="SM00065">
    <property type="entry name" value="GAF"/>
    <property type="match status" value="1"/>
</dbReference>
<dbReference type="OrthoDB" id="1120027at2"/>
<evidence type="ECO:0000313" key="2">
    <source>
        <dbReference type="EMBL" id="RNF38705.1"/>
    </source>
</evidence>
<evidence type="ECO:0000259" key="1">
    <source>
        <dbReference type="PROSITE" id="PS50801"/>
    </source>
</evidence>
<keyword evidence="3" id="KW-1185">Reference proteome</keyword>
<evidence type="ECO:0000313" key="3">
    <source>
        <dbReference type="Proteomes" id="UP000275473"/>
    </source>
</evidence>
<feature type="domain" description="STAS" evidence="1">
    <location>
        <begin position="162"/>
        <end position="273"/>
    </location>
</feature>
<dbReference type="Gene3D" id="3.30.450.40">
    <property type="match status" value="1"/>
</dbReference>
<gene>
    <name evidence="2" type="ORF">EEX84_12785</name>
</gene>
<dbReference type="Proteomes" id="UP000275473">
    <property type="component" value="Unassembled WGS sequence"/>
</dbReference>
<dbReference type="Pfam" id="PF01740">
    <property type="entry name" value="STAS"/>
    <property type="match status" value="1"/>
</dbReference>
<name>A0A3M8P4X5_9BACL</name>
<dbReference type="EMBL" id="RIAX01000010">
    <property type="protein sequence ID" value="RNF38705.1"/>
    <property type="molecule type" value="Genomic_DNA"/>
</dbReference>
<dbReference type="Pfam" id="PF01590">
    <property type="entry name" value="GAF"/>
    <property type="match status" value="1"/>
</dbReference>
<protein>
    <submittedName>
        <fullName evidence="2">STAS domain-containing protein</fullName>
    </submittedName>
</protein>
<dbReference type="SUPFAM" id="SSF52091">
    <property type="entry name" value="SpoIIaa-like"/>
    <property type="match status" value="1"/>
</dbReference>
<sequence length="288" mass="31900">MNLKEPQKAKGFRDFAGAAEHILQMIGKQMDVHTLWIAQNEGQENRLVHVYCAAEETTIEKELLKVLCNLTLHYSHDTLVIPDFSNAQQTLALDTMPEIQEGAFIGVPIYYGNNEIFGTLCGLNRQSFKFTEEHVHLFAMMSSLLTYVLELEKANEQIESLSAPLVPVTKGVFILPVIGEITASRAKAIINHVLNKSQEDTMEYLIIDVSGVSQINSAVGEYLLKLVNILKVIGITPVITGIQPFMALKVPHFAAALKGVLIEANLETALKKLGFVLIQECSEKPGRQ</sequence>
<proteinExistence type="predicted"/>